<keyword evidence="3" id="KW-1185">Reference proteome</keyword>
<name>A0A3A8B2Q6_9RHOB</name>
<dbReference type="InterPro" id="IPR027417">
    <property type="entry name" value="P-loop_NTPase"/>
</dbReference>
<comment type="caution">
    <text evidence="2">The sequence shown here is derived from an EMBL/GenBank/DDBJ whole genome shotgun (WGS) entry which is preliminary data.</text>
</comment>
<dbReference type="RefSeq" id="WP_121167542.1">
    <property type="nucleotide sequence ID" value="NZ_RAPE01000003.1"/>
</dbReference>
<dbReference type="Proteomes" id="UP000281128">
    <property type="component" value="Unassembled WGS sequence"/>
</dbReference>
<dbReference type="AlphaFoldDB" id="A0A3A8B2Q6"/>
<dbReference type="OrthoDB" id="8215052at2"/>
<organism evidence="2 3">
    <name type="scientific">Roseovarius spongiae</name>
    <dbReference type="NCBI Taxonomy" id="2320272"/>
    <lineage>
        <taxon>Bacteria</taxon>
        <taxon>Pseudomonadati</taxon>
        <taxon>Pseudomonadota</taxon>
        <taxon>Alphaproteobacteria</taxon>
        <taxon>Rhodobacterales</taxon>
        <taxon>Roseobacteraceae</taxon>
        <taxon>Roseovarius</taxon>
    </lineage>
</organism>
<dbReference type="EMBL" id="RAPE01000003">
    <property type="protein sequence ID" value="RKF14065.1"/>
    <property type="molecule type" value="Genomic_DNA"/>
</dbReference>
<reference evidence="2 3" key="1">
    <citation type="submission" date="2018-09" db="EMBL/GenBank/DDBJ databases">
        <title>Roseovarius spongiae sp. nov., isolated from a marine sponge.</title>
        <authorList>
            <person name="Zhuang L."/>
            <person name="Luo L."/>
        </authorList>
    </citation>
    <scope>NUCLEOTIDE SEQUENCE [LARGE SCALE GENOMIC DNA]</scope>
    <source>
        <strain evidence="2 3">HN-E21</strain>
    </source>
</reference>
<accession>A0A3A8B2Q6</accession>
<evidence type="ECO:0000259" key="1">
    <source>
        <dbReference type="Pfam" id="PF19263"/>
    </source>
</evidence>
<dbReference type="Gene3D" id="3.40.50.300">
    <property type="entry name" value="P-loop containing nucleotide triphosphate hydrolases"/>
    <property type="match status" value="1"/>
</dbReference>
<proteinExistence type="predicted"/>
<sequence length="1005" mass="110497">MAKHVAENFEKAGLGIYQFARILRDNPPNDSPDRSEPPLWMYDHHREGNVIQFTRPALTRIADATVIGDLDAPECKALLDTQVIVGTTDTAPRTFGSNWERHEQTWAETLTNFLSRHPEQATKGGNALFFAEGQRARKRRNGVEFCYKLEKKILNVRAVSADIDGGCTVEQVIPRLRELGLFAVIYTTHSHTTKGGPGSDRFRIIIPLGEPFELGNRDDDPNAWETRLGEWKSRYFGFLELLIPEGGEIDSRGALPSQMMHAPARPEGAEFKHYILAGRGLVPDDMPAGDVAKYTRRAPSGAKGGNRGVQGEPAFLSDGFDLLAWASDHGEYFDLPAFLEMIGWDVRGDAGRGVDILCPNAGAHTSGEDMAWAAAGESADETAIIYCHHDHCSGLYTCDFLRLIEEQTDLPDGESFSALLCNPLFYPSDVDGEAVTVDRADYLDEEIRIDWLKTPAAVGRAFKALPASAGAEHFAAIYAGICKAGEGGKAVAKWGELVKAHLDANGRKRAEKRGREMLDAEKAAYAAEKAEERQAAYADALEGEPDNVSLDPAEPLGDDMETALATLGHRFAPVDLGGSFRIVRKPDLNAFSSEFDSTISVYRKDDFLHLHLDRQIMEGDKLVNPAQTFLETAKRKSGLVFAPPPTVPGANDFNMYQGRKLKGIPGQHGDKRDFPVLHDFLLRIVCDGSEEKLAWLLLWMAHLVQCPGEKPGTGIIGIGAGGIGKGRFGALLSKLAAPHFKQLENEAHVTGQFAGEHISKCVLVQVNEAVFGANPKVSSALKSMLDSTTIPVEVKGYSLIIMPSFTRFYFDSNEAVPVLIELNGSERRYYVLLFNSEEKDNSEFFADLTAAIEGEEMAMLVAYLERYNPAAAGFTWADVRTAPETPERRMMGYNSMRAAQRKLLDVLRAGEVTLNVNGLPETFTEDAEKGHPGLRVPMAAFKDFIGKHGNKNNAEDSNVPGMVKRLFGMDLIEKQGKVGSSPNSRWWHFPPEVLGCNVDQVMRGE</sequence>
<evidence type="ECO:0000313" key="2">
    <source>
        <dbReference type="EMBL" id="RKF14065.1"/>
    </source>
</evidence>
<feature type="domain" description="NrS-1 polymerase-like helicase" evidence="1">
    <location>
        <begin position="718"/>
        <end position="828"/>
    </location>
</feature>
<protein>
    <recommendedName>
        <fullName evidence="1">NrS-1 polymerase-like helicase domain-containing protein</fullName>
    </recommendedName>
</protein>
<dbReference type="InterPro" id="IPR045455">
    <property type="entry name" value="NrS-1_pol-like_helicase"/>
</dbReference>
<gene>
    <name evidence="2" type="ORF">D6850_12910</name>
</gene>
<evidence type="ECO:0000313" key="3">
    <source>
        <dbReference type="Proteomes" id="UP000281128"/>
    </source>
</evidence>
<dbReference type="Pfam" id="PF19263">
    <property type="entry name" value="DUF5906"/>
    <property type="match status" value="1"/>
</dbReference>